<name>A0A6J5SKN0_9CAUD</name>
<dbReference type="EMBL" id="LR797420">
    <property type="protein sequence ID" value="CAB4214934.1"/>
    <property type="molecule type" value="Genomic_DNA"/>
</dbReference>
<evidence type="ECO:0000313" key="1">
    <source>
        <dbReference type="EMBL" id="CAB4214934.1"/>
    </source>
</evidence>
<reference evidence="1" key="1">
    <citation type="submission" date="2020-05" db="EMBL/GenBank/DDBJ databases">
        <authorList>
            <person name="Chiriac C."/>
            <person name="Salcher M."/>
            <person name="Ghai R."/>
            <person name="Kavagutti S V."/>
        </authorList>
    </citation>
    <scope>NUCLEOTIDE SEQUENCE</scope>
</reference>
<protein>
    <submittedName>
        <fullName evidence="1">Uncharacterized protein</fullName>
    </submittedName>
</protein>
<proteinExistence type="predicted"/>
<gene>
    <name evidence="1" type="ORF">UFOVP1467_20</name>
    <name evidence="2" type="ORF">UFOVP1616_4</name>
</gene>
<dbReference type="EMBL" id="LR797480">
    <property type="protein sequence ID" value="CAB4219621.1"/>
    <property type="molecule type" value="Genomic_DNA"/>
</dbReference>
<organism evidence="1">
    <name type="scientific">uncultured Caudovirales phage</name>
    <dbReference type="NCBI Taxonomy" id="2100421"/>
    <lineage>
        <taxon>Viruses</taxon>
        <taxon>Duplodnaviria</taxon>
        <taxon>Heunggongvirae</taxon>
        <taxon>Uroviricota</taxon>
        <taxon>Caudoviricetes</taxon>
        <taxon>Peduoviridae</taxon>
        <taxon>Maltschvirus</taxon>
        <taxon>Maltschvirus maltsch</taxon>
    </lineage>
</organism>
<accession>A0A6J5SKN0</accession>
<evidence type="ECO:0000313" key="2">
    <source>
        <dbReference type="EMBL" id="CAB4219621.1"/>
    </source>
</evidence>
<sequence>MATKKDGTQSAATQQRSVRVPQELWTKALGRASKNGTSLAAAINAFLVDYTAPVKRGPRKAK</sequence>